<dbReference type="InterPro" id="IPR002347">
    <property type="entry name" value="SDR_fam"/>
</dbReference>
<dbReference type="PANTHER" id="PTHR43975:SF2">
    <property type="entry name" value="EG:BACR7A4.14 PROTEIN-RELATED"/>
    <property type="match status" value="1"/>
</dbReference>
<dbReference type="Gene3D" id="3.40.50.720">
    <property type="entry name" value="NAD(P)-binding Rossmann-like Domain"/>
    <property type="match status" value="2"/>
</dbReference>
<evidence type="ECO:0000313" key="1">
    <source>
        <dbReference type="EMBL" id="KAA0017226.1"/>
    </source>
</evidence>
<dbReference type="EMBL" id="VTPX01000008">
    <property type="protein sequence ID" value="KAA0017226.1"/>
    <property type="molecule type" value="Genomic_DNA"/>
</dbReference>
<reference evidence="1 2" key="1">
    <citation type="submission" date="2019-08" db="EMBL/GenBank/DDBJ databases">
        <title>Bioinformatics analysis of the strain L3 and L5.</title>
        <authorList>
            <person name="Li X."/>
        </authorList>
    </citation>
    <scope>NUCLEOTIDE SEQUENCE [LARGE SCALE GENOMIC DNA]</scope>
    <source>
        <strain evidence="1 2">L3</strain>
    </source>
</reference>
<dbReference type="SUPFAM" id="SSF51735">
    <property type="entry name" value="NAD(P)-binding Rossmann-fold domains"/>
    <property type="match status" value="1"/>
</dbReference>
<dbReference type="Pfam" id="PF13561">
    <property type="entry name" value="adh_short_C2"/>
    <property type="match status" value="1"/>
</dbReference>
<dbReference type="Pfam" id="PF00106">
    <property type="entry name" value="adh_short"/>
    <property type="match status" value="1"/>
</dbReference>
<comment type="caution">
    <text evidence="1">The sequence shown here is derived from an EMBL/GenBank/DDBJ whole genome shotgun (WGS) entry which is preliminary data.</text>
</comment>
<gene>
    <name evidence="1" type="ORF">F0A16_14615</name>
</gene>
<sequence length="174" mass="18199">MDLAIRGKTALITGAQGGIGLATAKCLAAEGVSLVLSDMDAELLSRAADEIDGDPLCVVADVTDQAEIDALVRQGVERFGAIDIVVHAAGVTGAKGDPLELSDDDYEHAWQIDCTFEEAIESFLEEERPGIVAKRRGEADEVAFVIAMLASQHASFVNGSNVRVDGGSVISVQS</sequence>
<name>A0A640WC65_9GAMM</name>
<evidence type="ECO:0000313" key="2">
    <source>
        <dbReference type="Proteomes" id="UP000466024"/>
    </source>
</evidence>
<protein>
    <submittedName>
        <fullName evidence="1">SDR family oxidoreductase</fullName>
    </submittedName>
</protein>
<dbReference type="AlphaFoldDB" id="A0A640WC65"/>
<keyword evidence="2" id="KW-1185">Reference proteome</keyword>
<accession>A0A640WC65</accession>
<dbReference type="PRINTS" id="PR00081">
    <property type="entry name" value="GDHRDH"/>
</dbReference>
<dbReference type="InterPro" id="IPR036291">
    <property type="entry name" value="NAD(P)-bd_dom_sf"/>
</dbReference>
<dbReference type="Proteomes" id="UP000466024">
    <property type="component" value="Unassembled WGS sequence"/>
</dbReference>
<dbReference type="RefSeq" id="WP_149436133.1">
    <property type="nucleotide sequence ID" value="NZ_VTPX01000008.1"/>
</dbReference>
<dbReference type="PANTHER" id="PTHR43975">
    <property type="entry name" value="ZGC:101858"/>
    <property type="match status" value="1"/>
</dbReference>
<proteinExistence type="predicted"/>
<organism evidence="1 2">
    <name type="scientific">Salinicola corii</name>
    <dbReference type="NCBI Taxonomy" id="2606937"/>
    <lineage>
        <taxon>Bacteria</taxon>
        <taxon>Pseudomonadati</taxon>
        <taxon>Pseudomonadota</taxon>
        <taxon>Gammaproteobacteria</taxon>
        <taxon>Oceanospirillales</taxon>
        <taxon>Halomonadaceae</taxon>
        <taxon>Salinicola</taxon>
    </lineage>
</organism>